<feature type="DNA-binding region" description="H-T-H motif" evidence="4">
    <location>
        <begin position="44"/>
        <end position="63"/>
    </location>
</feature>
<evidence type="ECO:0000313" key="7">
    <source>
        <dbReference type="EMBL" id="MFD1814341.1"/>
    </source>
</evidence>
<reference evidence="8" key="1">
    <citation type="journal article" date="2019" name="Int. J. Syst. Evol. Microbiol.">
        <title>The Global Catalogue of Microorganisms (GCM) 10K type strain sequencing project: providing services to taxonomists for standard genome sequencing and annotation.</title>
        <authorList>
            <consortium name="The Broad Institute Genomics Platform"/>
            <consortium name="The Broad Institute Genome Sequencing Center for Infectious Disease"/>
            <person name="Wu L."/>
            <person name="Ma J."/>
        </authorList>
    </citation>
    <scope>NUCLEOTIDE SEQUENCE [LARGE SCALE GENOMIC DNA]</scope>
    <source>
        <strain evidence="8">DT72</strain>
    </source>
</reference>
<name>A0ABW4P764_9NOCA</name>
<comment type="caution">
    <text evidence="7">The sequence shown here is derived from an EMBL/GenBank/DDBJ whole genome shotgun (WGS) entry which is preliminary data.</text>
</comment>
<keyword evidence="1" id="KW-0805">Transcription regulation</keyword>
<evidence type="ECO:0000313" key="8">
    <source>
        <dbReference type="Proteomes" id="UP001597286"/>
    </source>
</evidence>
<sequence>MAETASATRQRRGTLRDEQKRATRARLVESARTLFGERGYAGVTVDDIASDVGCSRATFYLHFPAKVDVLRALTDEDIAQSTMANYRDLDRVLETGSRAEFVAWVTRAIGWFQQHRDLLLAWDEATVLEPDMQAMAREGRLAFPNAMPGYLARWPEDRRDEARLRIALLSTQLEGFFTRWALQGTIETDAELAAEVLADIWFPALVAPDPE</sequence>
<organism evidence="7 8">
    <name type="scientific">Rhodococcus gannanensis</name>
    <dbReference type="NCBI Taxonomy" id="1960308"/>
    <lineage>
        <taxon>Bacteria</taxon>
        <taxon>Bacillati</taxon>
        <taxon>Actinomycetota</taxon>
        <taxon>Actinomycetes</taxon>
        <taxon>Mycobacteriales</taxon>
        <taxon>Nocardiaceae</taxon>
        <taxon>Rhodococcus</taxon>
    </lineage>
</organism>
<accession>A0ABW4P764</accession>
<dbReference type="InterPro" id="IPR001647">
    <property type="entry name" value="HTH_TetR"/>
</dbReference>
<dbReference type="InterPro" id="IPR009057">
    <property type="entry name" value="Homeodomain-like_sf"/>
</dbReference>
<dbReference type="SUPFAM" id="SSF46689">
    <property type="entry name" value="Homeodomain-like"/>
    <property type="match status" value="1"/>
</dbReference>
<feature type="region of interest" description="Disordered" evidence="5">
    <location>
        <begin position="1"/>
        <end position="22"/>
    </location>
</feature>
<dbReference type="InterPro" id="IPR050109">
    <property type="entry name" value="HTH-type_TetR-like_transc_reg"/>
</dbReference>
<protein>
    <submittedName>
        <fullName evidence="7">TetR/AcrR family transcriptional regulator</fullName>
    </submittedName>
</protein>
<keyword evidence="2 4" id="KW-0238">DNA-binding</keyword>
<dbReference type="PANTHER" id="PTHR30055:SF234">
    <property type="entry name" value="HTH-TYPE TRANSCRIPTIONAL REGULATOR BETI"/>
    <property type="match status" value="1"/>
</dbReference>
<dbReference type="Gene3D" id="1.10.357.10">
    <property type="entry name" value="Tetracycline Repressor, domain 2"/>
    <property type="match status" value="1"/>
</dbReference>
<keyword evidence="3" id="KW-0804">Transcription</keyword>
<dbReference type="Proteomes" id="UP001597286">
    <property type="component" value="Unassembled WGS sequence"/>
</dbReference>
<dbReference type="PRINTS" id="PR00455">
    <property type="entry name" value="HTHTETR"/>
</dbReference>
<evidence type="ECO:0000256" key="5">
    <source>
        <dbReference type="SAM" id="MobiDB-lite"/>
    </source>
</evidence>
<proteinExistence type="predicted"/>
<evidence type="ECO:0000256" key="4">
    <source>
        <dbReference type="PROSITE-ProRule" id="PRU00335"/>
    </source>
</evidence>
<evidence type="ECO:0000256" key="3">
    <source>
        <dbReference type="ARBA" id="ARBA00023163"/>
    </source>
</evidence>
<dbReference type="InterPro" id="IPR036271">
    <property type="entry name" value="Tet_transcr_reg_TetR-rel_C_sf"/>
</dbReference>
<dbReference type="PROSITE" id="PS50977">
    <property type="entry name" value="HTH_TETR_2"/>
    <property type="match status" value="1"/>
</dbReference>
<keyword evidence="8" id="KW-1185">Reference proteome</keyword>
<evidence type="ECO:0000256" key="1">
    <source>
        <dbReference type="ARBA" id="ARBA00023015"/>
    </source>
</evidence>
<feature type="domain" description="HTH tetR-type" evidence="6">
    <location>
        <begin position="21"/>
        <end position="81"/>
    </location>
</feature>
<evidence type="ECO:0000256" key="2">
    <source>
        <dbReference type="ARBA" id="ARBA00023125"/>
    </source>
</evidence>
<dbReference type="SUPFAM" id="SSF48498">
    <property type="entry name" value="Tetracyclin repressor-like, C-terminal domain"/>
    <property type="match status" value="1"/>
</dbReference>
<dbReference type="EMBL" id="JBHUFB010000013">
    <property type="protein sequence ID" value="MFD1814341.1"/>
    <property type="molecule type" value="Genomic_DNA"/>
</dbReference>
<dbReference type="RefSeq" id="WP_378486808.1">
    <property type="nucleotide sequence ID" value="NZ_JBHUFB010000013.1"/>
</dbReference>
<dbReference type="Pfam" id="PF00440">
    <property type="entry name" value="TetR_N"/>
    <property type="match status" value="1"/>
</dbReference>
<evidence type="ECO:0000259" key="6">
    <source>
        <dbReference type="PROSITE" id="PS50977"/>
    </source>
</evidence>
<gene>
    <name evidence="7" type="ORF">ACFSJG_19160</name>
</gene>
<dbReference type="PANTHER" id="PTHR30055">
    <property type="entry name" value="HTH-TYPE TRANSCRIPTIONAL REGULATOR RUTR"/>
    <property type="match status" value="1"/>
</dbReference>